<comment type="caution">
    <text evidence="1">The sequence shown here is derived from an EMBL/GenBank/DDBJ whole genome shotgun (WGS) entry which is preliminary data.</text>
</comment>
<name>A0A844F828_CLOSV</name>
<proteinExistence type="predicted"/>
<dbReference type="EMBL" id="VUMB01000039">
    <property type="protein sequence ID" value="MSS41526.1"/>
    <property type="molecule type" value="Genomic_DNA"/>
</dbReference>
<protein>
    <submittedName>
        <fullName evidence="1">Uncharacterized protein</fullName>
    </submittedName>
</protein>
<dbReference type="Proteomes" id="UP000462363">
    <property type="component" value="Unassembled WGS sequence"/>
</dbReference>
<evidence type="ECO:0000313" key="1">
    <source>
        <dbReference type="EMBL" id="MSS41526.1"/>
    </source>
</evidence>
<sequence length="73" mass="8547">MGWSETGSDRMCRLRCFIRNYGREKVIDLVSQRKRYTEKQREVQRYAEALHGSLSGTSTVRKILAIREQIGNI</sequence>
<dbReference type="AlphaFoldDB" id="A0A844F828"/>
<evidence type="ECO:0000313" key="2">
    <source>
        <dbReference type="Proteomes" id="UP000462363"/>
    </source>
</evidence>
<gene>
    <name evidence="1" type="ORF">FYJ37_14600</name>
</gene>
<reference evidence="1 2" key="1">
    <citation type="submission" date="2019-08" db="EMBL/GenBank/DDBJ databases">
        <title>In-depth cultivation of the pig gut microbiome towards novel bacterial diversity and tailored functional studies.</title>
        <authorList>
            <person name="Wylensek D."/>
            <person name="Hitch T.C.A."/>
            <person name="Clavel T."/>
        </authorList>
    </citation>
    <scope>NUCLEOTIDE SEQUENCE [LARGE SCALE GENOMIC DNA]</scope>
    <source>
        <strain evidence="1 2">BL-389-WT-3D</strain>
    </source>
</reference>
<organism evidence="1 2">
    <name type="scientific">Clostridium scindens (strain JCM 10418 / VPI 12708)</name>
    <dbReference type="NCBI Taxonomy" id="29347"/>
    <lineage>
        <taxon>Bacteria</taxon>
        <taxon>Bacillati</taxon>
        <taxon>Bacillota</taxon>
        <taxon>Clostridia</taxon>
        <taxon>Lachnospirales</taxon>
        <taxon>Lachnospiraceae</taxon>
    </lineage>
</organism>
<dbReference type="RefSeq" id="WP_154322377.1">
    <property type="nucleotide sequence ID" value="NZ_CAJLHJ010000010.1"/>
</dbReference>
<accession>A0A844F828</accession>